<protein>
    <submittedName>
        <fullName evidence="2">Uncharacterized protein</fullName>
    </submittedName>
</protein>
<gene>
    <name evidence="2" type="ORF">EVA_12050</name>
</gene>
<keyword evidence="1" id="KW-0812">Transmembrane</keyword>
<evidence type="ECO:0000313" key="2">
    <source>
        <dbReference type="EMBL" id="EJW99843.1"/>
    </source>
</evidence>
<feature type="transmembrane region" description="Helical" evidence="1">
    <location>
        <begin position="20"/>
        <end position="42"/>
    </location>
</feature>
<sequence>MRITSTSASTRLVTNAPRVSLSPTLISLVTTVSFSLITGTIPKRSSSRIVERAFRYCSRSVRF</sequence>
<dbReference type="EMBL" id="AMCI01003635">
    <property type="protein sequence ID" value="EJW99843.1"/>
    <property type="molecule type" value="Genomic_DNA"/>
</dbReference>
<name>J9FZ32_9ZZZZ</name>
<evidence type="ECO:0000256" key="1">
    <source>
        <dbReference type="SAM" id="Phobius"/>
    </source>
</evidence>
<reference evidence="2" key="1">
    <citation type="journal article" date="2012" name="PLoS ONE">
        <title>Gene sets for utilization of primary and secondary nutrition supplies in the distal gut of endangered iberian lynx.</title>
        <authorList>
            <person name="Alcaide M."/>
            <person name="Messina E."/>
            <person name="Richter M."/>
            <person name="Bargiela R."/>
            <person name="Peplies J."/>
            <person name="Huws S.A."/>
            <person name="Newbold C.J."/>
            <person name="Golyshin P.N."/>
            <person name="Simon M.A."/>
            <person name="Lopez G."/>
            <person name="Yakimov M.M."/>
            <person name="Ferrer M."/>
        </authorList>
    </citation>
    <scope>NUCLEOTIDE SEQUENCE</scope>
</reference>
<comment type="caution">
    <text evidence="2">The sequence shown here is derived from an EMBL/GenBank/DDBJ whole genome shotgun (WGS) entry which is preliminary data.</text>
</comment>
<keyword evidence="1" id="KW-1133">Transmembrane helix</keyword>
<dbReference type="AlphaFoldDB" id="J9FZ32"/>
<keyword evidence="1" id="KW-0472">Membrane</keyword>
<proteinExistence type="predicted"/>
<organism evidence="2">
    <name type="scientific">gut metagenome</name>
    <dbReference type="NCBI Taxonomy" id="749906"/>
    <lineage>
        <taxon>unclassified sequences</taxon>
        <taxon>metagenomes</taxon>
        <taxon>organismal metagenomes</taxon>
    </lineage>
</organism>
<accession>J9FZ32</accession>